<protein>
    <submittedName>
        <fullName evidence="2">PrcB C-terminal</fullName>
    </submittedName>
</protein>
<dbReference type="RefSeq" id="WP_142504089.1">
    <property type="nucleotide sequence ID" value="NZ_FXTI01000001.1"/>
</dbReference>
<dbReference type="AlphaFoldDB" id="A0A521AXF0"/>
<dbReference type="Pfam" id="PF14343">
    <property type="entry name" value="PrcB_C"/>
    <property type="match status" value="1"/>
</dbReference>
<evidence type="ECO:0000313" key="2">
    <source>
        <dbReference type="EMBL" id="SMO39496.1"/>
    </source>
</evidence>
<dbReference type="EMBL" id="FXTI01000001">
    <property type="protein sequence ID" value="SMO39496.1"/>
    <property type="molecule type" value="Genomic_DNA"/>
</dbReference>
<evidence type="ECO:0000313" key="3">
    <source>
        <dbReference type="Proteomes" id="UP000315636"/>
    </source>
</evidence>
<reference evidence="2 3" key="1">
    <citation type="submission" date="2017-05" db="EMBL/GenBank/DDBJ databases">
        <authorList>
            <person name="Varghese N."/>
            <person name="Submissions S."/>
        </authorList>
    </citation>
    <scope>NUCLEOTIDE SEQUENCE [LARGE SCALE GENOMIC DNA]</scope>
    <source>
        <strain evidence="2 3">DSM 45474</strain>
    </source>
</reference>
<dbReference type="InterPro" id="IPR025748">
    <property type="entry name" value="PrcB_C_dom"/>
</dbReference>
<proteinExistence type="predicted"/>
<evidence type="ECO:0000259" key="1">
    <source>
        <dbReference type="Pfam" id="PF14343"/>
    </source>
</evidence>
<sequence length="136" mass="15781">MIFGSWKNEGFFYRLLSGKEQKKLSRFIQDWLERVKQERGVHIFSRQGEYYMVIAAGMKPNPGYRLEIVGMKKEEDGTAGIWVREKTPNPGKMLPQVITYPYLIIQVKGDLPLVYDAETGVNFVKGNTTTMQEWKN</sequence>
<organism evidence="2 3">
    <name type="scientific">Melghirimyces algeriensis</name>
    <dbReference type="NCBI Taxonomy" id="910412"/>
    <lineage>
        <taxon>Bacteria</taxon>
        <taxon>Bacillati</taxon>
        <taxon>Bacillota</taxon>
        <taxon>Bacilli</taxon>
        <taxon>Bacillales</taxon>
        <taxon>Thermoactinomycetaceae</taxon>
        <taxon>Melghirimyces</taxon>
    </lineage>
</organism>
<keyword evidence="3" id="KW-1185">Reference proteome</keyword>
<gene>
    <name evidence="2" type="ORF">SAMN06264849_101409</name>
</gene>
<dbReference type="OrthoDB" id="2081723at2"/>
<name>A0A521AXF0_9BACL</name>
<accession>A0A521AXF0</accession>
<feature type="domain" description="PrcB C-terminal" evidence="1">
    <location>
        <begin position="51"/>
        <end position="108"/>
    </location>
</feature>
<dbReference type="Proteomes" id="UP000315636">
    <property type="component" value="Unassembled WGS sequence"/>
</dbReference>